<dbReference type="InterPro" id="IPR041569">
    <property type="entry name" value="AAA_lid_3"/>
</dbReference>
<dbReference type="GO" id="GO:0005745">
    <property type="term" value="C:m-AAA complex"/>
    <property type="evidence" value="ECO:0007669"/>
    <property type="project" value="UniProtKB-ARBA"/>
</dbReference>
<dbReference type="KEGG" id="alim:106522095"/>
<dbReference type="InterPro" id="IPR003959">
    <property type="entry name" value="ATPase_AAA_core"/>
</dbReference>
<dbReference type="GO" id="GO:0004176">
    <property type="term" value="F:ATP-dependent peptidase activity"/>
    <property type="evidence" value="ECO:0007669"/>
    <property type="project" value="InterPro"/>
</dbReference>
<dbReference type="GO" id="GO:0004222">
    <property type="term" value="F:metalloendopeptidase activity"/>
    <property type="evidence" value="ECO:0007669"/>
    <property type="project" value="InterPro"/>
</dbReference>
<dbReference type="OrthoDB" id="1413014at2759"/>
<keyword evidence="11" id="KW-0862">Zinc</keyword>
<dbReference type="GO" id="GO:0008270">
    <property type="term" value="F:zinc ion binding"/>
    <property type="evidence" value="ECO:0007669"/>
    <property type="project" value="InterPro"/>
</dbReference>
<keyword evidence="12" id="KW-0067">ATP-binding</keyword>
<evidence type="ECO:0000256" key="3">
    <source>
        <dbReference type="ARBA" id="ARBA00010044"/>
    </source>
</evidence>
<dbReference type="InParanoid" id="A0A2I4BRN0"/>
<sequence length="765" mass="84584">MSQLLRLFPSALSSCRSGLVRSRFSVTAAGQLLRAGHGGSNTPSCWLFSRPPLNSLSCHRLSVQQRFFSTDPKDGKEGGGGGGRPGGGKKGAGGKDWWSRIQKGDFPWDEKDFRNLLITVCGVSAVLFYLYFRDSGKEITWKDFVHRYLARGLVERLEVVNKQFVRVILVPGADIESSYVWFNIGSVDTFERNLEAAQMELGVELSHRAAVVYSTESDGSFLMNIIPTVLITCFIIFMVRRGLTGATSGGGRSLFNVTDSTAKMMDNIQVKFKDVAGCEEAKLEILEFVNFLKHPQQYLDLGAKIPKGAVLSGPPGTGKTLLAKATAGEANVPFITVNGSEFLEMFVGIGPARVRDMFAMARKNAPCILFIDEIDAVGRKRGGSNFGGQSEQENTLNQLLVEMDGFNTATNVVVLAGTNRPDILDPALMRPGRFDRQIYIGPPDIKGRASIFKVHLRPIKLDSSLDKEALARKMAAATPGFTGADIANVCNESALIAARHLSPAVNAKHFEQAIDRVIGGLEKKTQVLQPTEKKTVAYHEAGHAVVGWFLQHADPLLKVSIIPRGKGLGYAQYLPREQYLYTREQLFDRMCMMLGGRVAEEVFFSRITTGAQDDLKKVTQSAYAQVVQFGMSEKVGQISFDLPRQGEMVMEKPYSEATAELIDQEVRSLVDRAYECTLQLIKDKKDMVEMVGKRLLEKEVLDKADMVELLGQRPFQEKSTYEEFVEGTGSLEEDTSLPEGLRDWNKERGEEPEETSLTPDKQQVV</sequence>
<feature type="transmembrane region" description="Helical" evidence="20">
    <location>
        <begin position="221"/>
        <end position="239"/>
    </location>
</feature>
<dbReference type="FunFam" id="3.40.50.300:FF:000001">
    <property type="entry name" value="ATP-dependent zinc metalloprotease FtsH"/>
    <property type="match status" value="1"/>
</dbReference>
<comment type="catalytic activity">
    <reaction evidence="18">
        <text>ATP + H2O = ADP + phosphate + H(+)</text>
        <dbReference type="Rhea" id="RHEA:13065"/>
        <dbReference type="ChEBI" id="CHEBI:15377"/>
        <dbReference type="ChEBI" id="CHEBI:15378"/>
        <dbReference type="ChEBI" id="CHEBI:30616"/>
        <dbReference type="ChEBI" id="CHEBI:43474"/>
        <dbReference type="ChEBI" id="CHEBI:456216"/>
    </reaction>
    <physiologicalReaction direction="left-to-right" evidence="18">
        <dbReference type="Rhea" id="RHEA:13066"/>
    </physiologicalReaction>
</comment>
<evidence type="ECO:0000256" key="6">
    <source>
        <dbReference type="ARBA" id="ARBA00022692"/>
    </source>
</evidence>
<evidence type="ECO:0000256" key="13">
    <source>
        <dbReference type="ARBA" id="ARBA00022946"/>
    </source>
</evidence>
<evidence type="ECO:0000256" key="10">
    <source>
        <dbReference type="ARBA" id="ARBA00022801"/>
    </source>
</evidence>
<dbReference type="PANTHER" id="PTHR43655">
    <property type="entry name" value="ATP-DEPENDENT PROTEASE"/>
    <property type="match status" value="1"/>
</dbReference>
<dbReference type="Gene3D" id="3.40.50.300">
    <property type="entry name" value="P-loop containing nucleotide triphosphate hydrolases"/>
    <property type="match status" value="1"/>
</dbReference>
<comment type="similarity">
    <text evidence="4">In the N-terminal section; belongs to the AAA ATPase family.</text>
</comment>
<keyword evidence="6 20" id="KW-0812">Transmembrane</keyword>
<protein>
    <submittedName>
        <fullName evidence="23">AFG3-like protein 1</fullName>
    </submittedName>
</protein>
<accession>A0A2I4BRN0</accession>
<evidence type="ECO:0000256" key="17">
    <source>
        <dbReference type="ARBA" id="ARBA00023136"/>
    </source>
</evidence>
<feature type="compositionally biased region" description="Basic and acidic residues" evidence="19">
    <location>
        <begin position="740"/>
        <end position="749"/>
    </location>
</feature>
<proteinExistence type="inferred from homology"/>
<dbReference type="Gene3D" id="1.20.58.760">
    <property type="entry name" value="Peptidase M41"/>
    <property type="match status" value="1"/>
</dbReference>
<dbReference type="InterPro" id="IPR003593">
    <property type="entry name" value="AAA+_ATPase"/>
</dbReference>
<dbReference type="CTD" id="114896"/>
<evidence type="ECO:0000256" key="1">
    <source>
        <dbReference type="ARBA" id="ARBA00001947"/>
    </source>
</evidence>
<dbReference type="Pfam" id="PF00004">
    <property type="entry name" value="AAA"/>
    <property type="match status" value="1"/>
</dbReference>
<dbReference type="PROSITE" id="PS00674">
    <property type="entry name" value="AAA"/>
    <property type="match status" value="1"/>
</dbReference>
<keyword evidence="9" id="KW-0999">Mitochondrion inner membrane</keyword>
<keyword evidence="14 20" id="KW-1133">Transmembrane helix</keyword>
<dbReference type="AlphaFoldDB" id="A0A2I4BRN0"/>
<dbReference type="Pfam" id="PF06480">
    <property type="entry name" value="FtsH_ext"/>
    <property type="match status" value="1"/>
</dbReference>
<feature type="region of interest" description="Disordered" evidence="19">
    <location>
        <begin position="69"/>
        <end position="95"/>
    </location>
</feature>
<evidence type="ECO:0000256" key="18">
    <source>
        <dbReference type="ARBA" id="ARBA00048778"/>
    </source>
</evidence>
<dbReference type="SUPFAM" id="SSF140990">
    <property type="entry name" value="FtsH protease domain-like"/>
    <property type="match status" value="1"/>
</dbReference>
<dbReference type="Proteomes" id="UP000192220">
    <property type="component" value="Unplaced"/>
</dbReference>
<dbReference type="SMART" id="SM00382">
    <property type="entry name" value="AAA"/>
    <property type="match status" value="1"/>
</dbReference>
<dbReference type="InterPro" id="IPR003960">
    <property type="entry name" value="ATPase_AAA_CS"/>
</dbReference>
<dbReference type="InterPro" id="IPR027417">
    <property type="entry name" value="P-loop_NTPase"/>
</dbReference>
<evidence type="ECO:0000256" key="14">
    <source>
        <dbReference type="ARBA" id="ARBA00022989"/>
    </source>
</evidence>
<keyword evidence="5" id="KW-0645">Protease</keyword>
<evidence type="ECO:0000256" key="7">
    <source>
        <dbReference type="ARBA" id="ARBA00022723"/>
    </source>
</evidence>
<dbReference type="NCBIfam" id="TIGR01241">
    <property type="entry name" value="FtsH_fam"/>
    <property type="match status" value="1"/>
</dbReference>
<name>A0A2I4BRN0_AUSLI</name>
<dbReference type="PANTHER" id="PTHR43655:SF7">
    <property type="entry name" value="AFG3-LIKE PROTEIN 1"/>
    <property type="match status" value="1"/>
</dbReference>
<dbReference type="InterPro" id="IPR050928">
    <property type="entry name" value="ATP-dep_Zn_Metalloprotease"/>
</dbReference>
<feature type="region of interest" description="Disordered" evidence="19">
    <location>
        <begin position="720"/>
        <end position="765"/>
    </location>
</feature>
<dbReference type="RefSeq" id="XP_013870407.1">
    <property type="nucleotide sequence ID" value="XM_014014953.1"/>
</dbReference>
<keyword evidence="22" id="KW-1185">Reference proteome</keyword>
<evidence type="ECO:0000256" key="16">
    <source>
        <dbReference type="ARBA" id="ARBA00023128"/>
    </source>
</evidence>
<keyword evidence="16" id="KW-0496">Mitochondrion</keyword>
<dbReference type="GO" id="GO:0016887">
    <property type="term" value="F:ATP hydrolysis activity"/>
    <property type="evidence" value="ECO:0007669"/>
    <property type="project" value="InterPro"/>
</dbReference>
<dbReference type="CDD" id="cd19501">
    <property type="entry name" value="RecA-like_FtsH"/>
    <property type="match status" value="1"/>
</dbReference>
<dbReference type="InterPro" id="IPR005936">
    <property type="entry name" value="FtsH"/>
</dbReference>
<keyword evidence="15" id="KW-0482">Metalloprotease</keyword>
<evidence type="ECO:0000256" key="9">
    <source>
        <dbReference type="ARBA" id="ARBA00022792"/>
    </source>
</evidence>
<dbReference type="Pfam" id="PF17862">
    <property type="entry name" value="AAA_lid_3"/>
    <property type="match status" value="1"/>
</dbReference>
<dbReference type="Pfam" id="PF01434">
    <property type="entry name" value="Peptidase_M41"/>
    <property type="match status" value="1"/>
</dbReference>
<dbReference type="InterPro" id="IPR037219">
    <property type="entry name" value="Peptidase_M41-like"/>
</dbReference>
<evidence type="ECO:0000256" key="19">
    <source>
        <dbReference type="SAM" id="MobiDB-lite"/>
    </source>
</evidence>
<feature type="transmembrane region" description="Helical" evidence="20">
    <location>
        <begin position="113"/>
        <end position="132"/>
    </location>
</feature>
<evidence type="ECO:0000256" key="20">
    <source>
        <dbReference type="SAM" id="Phobius"/>
    </source>
</evidence>
<evidence type="ECO:0000256" key="11">
    <source>
        <dbReference type="ARBA" id="ARBA00022833"/>
    </source>
</evidence>
<dbReference type="Gene3D" id="1.10.8.60">
    <property type="match status" value="1"/>
</dbReference>
<keyword evidence="7" id="KW-0479">Metal-binding</keyword>
<dbReference type="InterPro" id="IPR000642">
    <property type="entry name" value="Peptidase_M41"/>
</dbReference>
<dbReference type="Gene3D" id="3.40.1690.20">
    <property type="match status" value="1"/>
</dbReference>
<feature type="domain" description="AAA+ ATPase" evidence="21">
    <location>
        <begin position="305"/>
        <end position="444"/>
    </location>
</feature>
<keyword evidence="8" id="KW-0547">Nucleotide-binding</keyword>
<organism evidence="22 23">
    <name type="scientific">Austrofundulus limnaeus</name>
    <name type="common">Annual killifish</name>
    <dbReference type="NCBI Taxonomy" id="52670"/>
    <lineage>
        <taxon>Eukaryota</taxon>
        <taxon>Metazoa</taxon>
        <taxon>Chordata</taxon>
        <taxon>Craniata</taxon>
        <taxon>Vertebrata</taxon>
        <taxon>Euteleostomi</taxon>
        <taxon>Actinopterygii</taxon>
        <taxon>Neopterygii</taxon>
        <taxon>Teleostei</taxon>
        <taxon>Neoteleostei</taxon>
        <taxon>Acanthomorphata</taxon>
        <taxon>Ovalentaria</taxon>
        <taxon>Atherinomorphae</taxon>
        <taxon>Cyprinodontiformes</taxon>
        <taxon>Rivulidae</taxon>
        <taxon>Austrofundulus</taxon>
    </lineage>
</organism>
<dbReference type="HAMAP" id="MF_01458">
    <property type="entry name" value="FtsH"/>
    <property type="match status" value="1"/>
</dbReference>
<feature type="compositionally biased region" description="Polar residues" evidence="19">
    <location>
        <begin position="755"/>
        <end position="765"/>
    </location>
</feature>
<evidence type="ECO:0000313" key="23">
    <source>
        <dbReference type="RefSeq" id="XP_013870407.1"/>
    </source>
</evidence>
<keyword evidence="10" id="KW-0378">Hydrolase</keyword>
<evidence type="ECO:0000313" key="22">
    <source>
        <dbReference type="Proteomes" id="UP000192220"/>
    </source>
</evidence>
<dbReference type="FunFam" id="1.10.8.60:FF:000019">
    <property type="entry name" value="AFG3-like AAA ATPase 2"/>
    <property type="match status" value="1"/>
</dbReference>
<dbReference type="InterPro" id="IPR011546">
    <property type="entry name" value="Pept_M41_FtsH_extracell"/>
</dbReference>
<dbReference type="GO" id="GO:0005524">
    <property type="term" value="F:ATP binding"/>
    <property type="evidence" value="ECO:0007669"/>
    <property type="project" value="UniProtKB-KW"/>
</dbReference>
<reference evidence="23" key="1">
    <citation type="submission" date="2025-08" db="UniProtKB">
        <authorList>
            <consortium name="RefSeq"/>
        </authorList>
    </citation>
    <scope>IDENTIFICATION</scope>
    <source>
        <strain evidence="23">Quisiro</strain>
    </source>
</reference>
<evidence type="ECO:0000256" key="2">
    <source>
        <dbReference type="ARBA" id="ARBA00004448"/>
    </source>
</evidence>
<evidence type="ECO:0000259" key="21">
    <source>
        <dbReference type="SMART" id="SM00382"/>
    </source>
</evidence>
<gene>
    <name evidence="23" type="primary">afg3l1</name>
</gene>
<evidence type="ECO:0000256" key="12">
    <source>
        <dbReference type="ARBA" id="ARBA00022840"/>
    </source>
</evidence>
<dbReference type="FunFam" id="1.20.58.760:FF:000003">
    <property type="entry name" value="AFG3-like AAA ATPase 2"/>
    <property type="match status" value="1"/>
</dbReference>
<dbReference type="FunCoup" id="A0A2I4BRN0">
    <property type="interactions" value="1229"/>
</dbReference>
<keyword evidence="13" id="KW-0809">Transit peptide</keyword>
<keyword evidence="17 20" id="KW-0472">Membrane</keyword>
<evidence type="ECO:0000256" key="4">
    <source>
        <dbReference type="ARBA" id="ARBA00010550"/>
    </source>
</evidence>
<comment type="subcellular location">
    <subcellularLocation>
        <location evidence="2">Mitochondrion inner membrane</location>
        <topology evidence="2">Multi-pass membrane protein</topology>
    </subcellularLocation>
</comment>
<dbReference type="SUPFAM" id="SSF52540">
    <property type="entry name" value="P-loop containing nucleoside triphosphate hydrolases"/>
    <property type="match status" value="1"/>
</dbReference>
<evidence type="ECO:0000256" key="8">
    <source>
        <dbReference type="ARBA" id="ARBA00022741"/>
    </source>
</evidence>
<comment type="similarity">
    <text evidence="3">In the C-terminal section; belongs to the peptidase M41 family.</text>
</comment>
<dbReference type="STRING" id="52670.A0A2I4BRN0"/>
<dbReference type="GO" id="GO:0034982">
    <property type="term" value="P:mitochondrial protein processing"/>
    <property type="evidence" value="ECO:0007669"/>
    <property type="project" value="TreeGrafter"/>
</dbReference>
<evidence type="ECO:0000256" key="15">
    <source>
        <dbReference type="ARBA" id="ARBA00023049"/>
    </source>
</evidence>
<evidence type="ECO:0000256" key="5">
    <source>
        <dbReference type="ARBA" id="ARBA00022670"/>
    </source>
</evidence>
<dbReference type="FunFam" id="3.40.1690.20:FF:000001">
    <property type="entry name" value="AFG3-like AAA ATPase 2"/>
    <property type="match status" value="1"/>
</dbReference>
<comment type="cofactor">
    <cofactor evidence="1">
        <name>Zn(2+)</name>
        <dbReference type="ChEBI" id="CHEBI:29105"/>
    </cofactor>
</comment>
<feature type="compositionally biased region" description="Gly residues" evidence="19">
    <location>
        <begin position="78"/>
        <end position="91"/>
    </location>
</feature>